<organism evidence="2 3">
    <name type="scientific">Trifolium pratense</name>
    <name type="common">Red clover</name>
    <dbReference type="NCBI Taxonomy" id="57577"/>
    <lineage>
        <taxon>Eukaryota</taxon>
        <taxon>Viridiplantae</taxon>
        <taxon>Streptophyta</taxon>
        <taxon>Embryophyta</taxon>
        <taxon>Tracheophyta</taxon>
        <taxon>Spermatophyta</taxon>
        <taxon>Magnoliopsida</taxon>
        <taxon>eudicotyledons</taxon>
        <taxon>Gunneridae</taxon>
        <taxon>Pentapetalae</taxon>
        <taxon>rosids</taxon>
        <taxon>fabids</taxon>
        <taxon>Fabales</taxon>
        <taxon>Fabaceae</taxon>
        <taxon>Papilionoideae</taxon>
        <taxon>50 kb inversion clade</taxon>
        <taxon>NPAAA clade</taxon>
        <taxon>Hologalegina</taxon>
        <taxon>IRL clade</taxon>
        <taxon>Trifolieae</taxon>
        <taxon>Trifolium</taxon>
    </lineage>
</organism>
<comment type="caution">
    <text evidence="2">The sequence shown here is derived from an EMBL/GenBank/DDBJ whole genome shotgun (WGS) entry which is preliminary data.</text>
</comment>
<protein>
    <submittedName>
        <fullName evidence="2">Pentatricopeptide repeat-containing protein chloroplastic-like</fullName>
    </submittedName>
</protein>
<evidence type="ECO:0000313" key="2">
    <source>
        <dbReference type="EMBL" id="PNX79100.1"/>
    </source>
</evidence>
<dbReference type="Proteomes" id="UP000236291">
    <property type="component" value="Unassembled WGS sequence"/>
</dbReference>
<keyword evidence="1" id="KW-0677">Repeat</keyword>
<dbReference type="AlphaFoldDB" id="A0A2K3LKN2"/>
<sequence>MNEGEVVPDINTYSYLVHTFGCLGKCRRLDVCRMRTLTVSNTDPDAGTYNIVIQVFGEAYFREVVTLFHDMVDENIEPNMETCEDDTAMKCFGWVKQLQSRIINLLNADMNDYKRAKQWVK</sequence>
<evidence type="ECO:0000313" key="3">
    <source>
        <dbReference type="Proteomes" id="UP000236291"/>
    </source>
</evidence>
<reference evidence="2 3" key="2">
    <citation type="journal article" date="2017" name="Front. Plant Sci.">
        <title>Gene Classification and Mining of Molecular Markers Useful in Red Clover (Trifolium pratense) Breeding.</title>
        <authorList>
            <person name="Istvanek J."/>
            <person name="Dluhosova J."/>
            <person name="Dluhos P."/>
            <person name="Patkova L."/>
            <person name="Nedelnik J."/>
            <person name="Repkova J."/>
        </authorList>
    </citation>
    <scope>NUCLEOTIDE SEQUENCE [LARGE SCALE GENOMIC DNA]</scope>
    <source>
        <strain evidence="3">cv. Tatra</strain>
        <tissue evidence="2">Young leaves</tissue>
    </source>
</reference>
<accession>A0A2K3LKN2</accession>
<gene>
    <name evidence="2" type="ORF">L195_g035083</name>
</gene>
<reference evidence="2 3" key="1">
    <citation type="journal article" date="2014" name="Am. J. Bot.">
        <title>Genome assembly and annotation for red clover (Trifolium pratense; Fabaceae).</title>
        <authorList>
            <person name="Istvanek J."/>
            <person name="Jaros M."/>
            <person name="Krenek A."/>
            <person name="Repkova J."/>
        </authorList>
    </citation>
    <scope>NUCLEOTIDE SEQUENCE [LARGE SCALE GENOMIC DNA]</scope>
    <source>
        <strain evidence="3">cv. Tatra</strain>
        <tissue evidence="2">Young leaves</tissue>
    </source>
</reference>
<dbReference type="InterPro" id="IPR002885">
    <property type="entry name" value="PPR_rpt"/>
</dbReference>
<dbReference type="InterPro" id="IPR011990">
    <property type="entry name" value="TPR-like_helical_dom_sf"/>
</dbReference>
<name>A0A2K3LKN2_TRIPR</name>
<evidence type="ECO:0000256" key="1">
    <source>
        <dbReference type="ARBA" id="ARBA00022737"/>
    </source>
</evidence>
<proteinExistence type="predicted"/>
<dbReference type="STRING" id="57577.A0A2K3LKN2"/>
<dbReference type="Gene3D" id="1.25.40.10">
    <property type="entry name" value="Tetratricopeptide repeat domain"/>
    <property type="match status" value="1"/>
</dbReference>
<dbReference type="EMBL" id="ASHM01035300">
    <property type="protein sequence ID" value="PNX79100.1"/>
    <property type="molecule type" value="Genomic_DNA"/>
</dbReference>
<dbReference type="NCBIfam" id="TIGR00756">
    <property type="entry name" value="PPR"/>
    <property type="match status" value="1"/>
</dbReference>